<reference evidence="2 3" key="1">
    <citation type="submission" date="2018-03" db="EMBL/GenBank/DDBJ databases">
        <title>Genomic Encyclopedia of Archaeal and Bacterial Type Strains, Phase II (KMG-II): from individual species to whole genera.</title>
        <authorList>
            <person name="Goeker M."/>
        </authorList>
    </citation>
    <scope>NUCLEOTIDE SEQUENCE [LARGE SCALE GENOMIC DNA]</scope>
    <source>
        <strain evidence="2 3">DSM 29328</strain>
    </source>
</reference>
<keyword evidence="1" id="KW-0732">Signal</keyword>
<keyword evidence="3" id="KW-1185">Reference proteome</keyword>
<sequence>MRQLFKIVALSASTILLATATFATGGGYSEVTDKASFEEKFVGVKIMDPEDDANYFVVRDDGSIEGVWNGKELKGEWRWEDTYFCRSLSAPRPAPEDCQSWSISEGKARLVRNRGDGDETIYALGK</sequence>
<dbReference type="RefSeq" id="WP_146136759.1">
    <property type="nucleotide sequence ID" value="NZ_PVTD01000015.1"/>
</dbReference>
<gene>
    <name evidence="2" type="ORF">CLV78_11546</name>
</gene>
<evidence type="ECO:0000313" key="2">
    <source>
        <dbReference type="EMBL" id="PRY20097.1"/>
    </source>
</evidence>
<organism evidence="2 3">
    <name type="scientific">Aliiruegeria haliotis</name>
    <dbReference type="NCBI Taxonomy" id="1280846"/>
    <lineage>
        <taxon>Bacteria</taxon>
        <taxon>Pseudomonadati</taxon>
        <taxon>Pseudomonadota</taxon>
        <taxon>Alphaproteobacteria</taxon>
        <taxon>Rhodobacterales</taxon>
        <taxon>Roseobacteraceae</taxon>
        <taxon>Aliiruegeria</taxon>
    </lineage>
</organism>
<evidence type="ECO:0000256" key="1">
    <source>
        <dbReference type="SAM" id="SignalP"/>
    </source>
</evidence>
<evidence type="ECO:0000313" key="3">
    <source>
        <dbReference type="Proteomes" id="UP000239480"/>
    </source>
</evidence>
<name>A0A2T0RG18_9RHOB</name>
<feature type="chain" id="PRO_5015451181" evidence="1">
    <location>
        <begin position="24"/>
        <end position="126"/>
    </location>
</feature>
<dbReference type="EMBL" id="PVTD01000015">
    <property type="protein sequence ID" value="PRY20097.1"/>
    <property type="molecule type" value="Genomic_DNA"/>
</dbReference>
<dbReference type="AlphaFoldDB" id="A0A2T0RG18"/>
<comment type="caution">
    <text evidence="2">The sequence shown here is derived from an EMBL/GenBank/DDBJ whole genome shotgun (WGS) entry which is preliminary data.</text>
</comment>
<accession>A0A2T0RG18</accession>
<feature type="signal peptide" evidence="1">
    <location>
        <begin position="1"/>
        <end position="23"/>
    </location>
</feature>
<protein>
    <submittedName>
        <fullName evidence="2">Uncharacterized protein</fullName>
    </submittedName>
</protein>
<proteinExistence type="predicted"/>
<dbReference type="OrthoDB" id="7874348at2"/>
<dbReference type="Proteomes" id="UP000239480">
    <property type="component" value="Unassembled WGS sequence"/>
</dbReference>